<feature type="non-terminal residue" evidence="4">
    <location>
        <position position="162"/>
    </location>
</feature>
<dbReference type="Gene3D" id="2.40.30.90">
    <property type="entry name" value="Bacterial fluorinating enzyme like"/>
    <property type="match status" value="1"/>
</dbReference>
<dbReference type="InterPro" id="IPR046469">
    <property type="entry name" value="SAM_HAT_N"/>
</dbReference>
<comment type="similarity">
    <text evidence="2">Belongs to the SAM hydrolase / SAM-dependent halogenase family.</text>
</comment>
<keyword evidence="1" id="KW-0949">S-adenosyl-L-methionine</keyword>
<dbReference type="AlphaFoldDB" id="X1L1P9"/>
<reference evidence="4" key="1">
    <citation type="journal article" date="2014" name="Front. Microbiol.">
        <title>High frequency of phylogenetically diverse reductive dehalogenase-homologous genes in deep subseafloor sedimentary metagenomes.</title>
        <authorList>
            <person name="Kawai M."/>
            <person name="Futagami T."/>
            <person name="Toyoda A."/>
            <person name="Takaki Y."/>
            <person name="Nishi S."/>
            <person name="Hori S."/>
            <person name="Arai W."/>
            <person name="Tsubouchi T."/>
            <person name="Morono Y."/>
            <person name="Uchiyama I."/>
            <person name="Ito T."/>
            <person name="Fujiyama A."/>
            <person name="Inagaki F."/>
            <person name="Takami H."/>
        </authorList>
    </citation>
    <scope>NUCLEOTIDE SEQUENCE</scope>
    <source>
        <strain evidence="4">Expedition CK06-06</strain>
    </source>
</reference>
<dbReference type="SUPFAM" id="SSF102522">
    <property type="entry name" value="Bacterial fluorinating enzyme, N-terminal domain"/>
    <property type="match status" value="1"/>
</dbReference>
<dbReference type="InterPro" id="IPR023228">
    <property type="entry name" value="SAM_OH_AdoTrfase_N_sf"/>
</dbReference>
<dbReference type="SUPFAM" id="SSF101852">
    <property type="entry name" value="Bacterial fluorinating enzyme, C-terminal domain"/>
    <property type="match status" value="1"/>
</dbReference>
<accession>X1L1P9</accession>
<dbReference type="InterPro" id="IPR023227">
    <property type="entry name" value="SAM_OH_AdoTrfase_C_sf"/>
</dbReference>
<dbReference type="PANTHER" id="PTHR35092">
    <property type="entry name" value="CHLORINASE MJ1651"/>
    <property type="match status" value="1"/>
</dbReference>
<protein>
    <recommendedName>
        <fullName evidence="3">S-adenosyl-l-methionine hydroxide adenosyltransferase N-terminal domain-containing protein</fullName>
    </recommendedName>
</protein>
<evidence type="ECO:0000313" key="4">
    <source>
        <dbReference type="EMBL" id="GAI12883.1"/>
    </source>
</evidence>
<sequence length="162" mass="17718">AYRYFPKRTVHMAIVDPGVGGERRGIILKTASALFVAPDNGILSYVINEFSLNEGALSQCSQSLEEAKFKTGLEAVAITDPRFWRHPVSPTFHGRDIFAPVAAGLSLGISLYEFGEKITSLYVFPTPKPYFDSQGNLVGHILYIDHFGNLISNIKSTDLPGG</sequence>
<dbReference type="Pfam" id="PF01887">
    <property type="entry name" value="SAM_HAT_N"/>
    <property type="match status" value="1"/>
</dbReference>
<feature type="non-terminal residue" evidence="4">
    <location>
        <position position="1"/>
    </location>
</feature>
<feature type="domain" description="S-adenosyl-l-methionine hydroxide adenosyltransferase N-terminal" evidence="3">
    <location>
        <begin position="1"/>
        <end position="115"/>
    </location>
</feature>
<dbReference type="EMBL" id="BARV01013214">
    <property type="protein sequence ID" value="GAI12883.1"/>
    <property type="molecule type" value="Genomic_DNA"/>
</dbReference>
<proteinExistence type="inferred from homology"/>
<gene>
    <name evidence="4" type="ORF">S06H3_24017</name>
</gene>
<comment type="caution">
    <text evidence="4">The sequence shown here is derived from an EMBL/GenBank/DDBJ whole genome shotgun (WGS) entry which is preliminary data.</text>
</comment>
<evidence type="ECO:0000256" key="2">
    <source>
        <dbReference type="ARBA" id="ARBA00024035"/>
    </source>
</evidence>
<dbReference type="InterPro" id="IPR002747">
    <property type="entry name" value="SAM_OH_AdoTrfase"/>
</dbReference>
<organism evidence="4">
    <name type="scientific">marine sediment metagenome</name>
    <dbReference type="NCBI Taxonomy" id="412755"/>
    <lineage>
        <taxon>unclassified sequences</taxon>
        <taxon>metagenomes</taxon>
        <taxon>ecological metagenomes</taxon>
    </lineage>
</organism>
<dbReference type="Gene3D" id="3.40.50.10790">
    <property type="entry name" value="S-adenosyl-l-methionine hydroxide adenosyltransferase, N-terminal"/>
    <property type="match status" value="1"/>
</dbReference>
<evidence type="ECO:0000259" key="3">
    <source>
        <dbReference type="Pfam" id="PF01887"/>
    </source>
</evidence>
<name>X1L1P9_9ZZZZ</name>
<dbReference type="PANTHER" id="PTHR35092:SF1">
    <property type="entry name" value="CHLORINASE MJ1651"/>
    <property type="match status" value="1"/>
</dbReference>
<evidence type="ECO:0000256" key="1">
    <source>
        <dbReference type="ARBA" id="ARBA00022691"/>
    </source>
</evidence>